<feature type="region of interest" description="Disordered" evidence="1">
    <location>
        <begin position="178"/>
        <end position="205"/>
    </location>
</feature>
<dbReference type="Proteomes" id="UP000835052">
    <property type="component" value="Unassembled WGS sequence"/>
</dbReference>
<evidence type="ECO:0000313" key="2">
    <source>
        <dbReference type="EMBL" id="CAD6192934.1"/>
    </source>
</evidence>
<feature type="region of interest" description="Disordered" evidence="1">
    <location>
        <begin position="219"/>
        <end position="244"/>
    </location>
</feature>
<dbReference type="EMBL" id="CAJGYM010000030">
    <property type="protein sequence ID" value="CAD6192934.1"/>
    <property type="molecule type" value="Genomic_DNA"/>
</dbReference>
<evidence type="ECO:0000313" key="3">
    <source>
        <dbReference type="Proteomes" id="UP000835052"/>
    </source>
</evidence>
<comment type="caution">
    <text evidence="2">The sequence shown here is derived from an EMBL/GenBank/DDBJ whole genome shotgun (WGS) entry which is preliminary data.</text>
</comment>
<organism evidence="2 3">
    <name type="scientific">Caenorhabditis auriculariae</name>
    <dbReference type="NCBI Taxonomy" id="2777116"/>
    <lineage>
        <taxon>Eukaryota</taxon>
        <taxon>Metazoa</taxon>
        <taxon>Ecdysozoa</taxon>
        <taxon>Nematoda</taxon>
        <taxon>Chromadorea</taxon>
        <taxon>Rhabditida</taxon>
        <taxon>Rhabditina</taxon>
        <taxon>Rhabditomorpha</taxon>
        <taxon>Rhabditoidea</taxon>
        <taxon>Rhabditidae</taxon>
        <taxon>Peloderinae</taxon>
        <taxon>Caenorhabditis</taxon>
    </lineage>
</organism>
<keyword evidence="3" id="KW-1185">Reference proteome</keyword>
<proteinExistence type="predicted"/>
<gene>
    <name evidence="2" type="ORF">CAUJ_LOCUS8853</name>
</gene>
<feature type="region of interest" description="Disordered" evidence="1">
    <location>
        <begin position="265"/>
        <end position="292"/>
    </location>
</feature>
<sequence length="436" mass="47091">MSSSTSGNHLVPAKSPRLRRFASQLATIKISLDPPSPPFLSPTPIGDIEVDAERRDRMDYLQVPGVSLEDDAILGIDGRFLSSPPPDRRTSFASTASDASSITIPMSSSYQNLLSPMWSTVKYYSDDNETPPNEPIRRPRSAQSNGSSSDCICVPPVVLSPVLSRPVRSLSAASTPLPIRQYHGSDSESDAGSGSLHWRGGSGSGQHVLNVAARRSLAASFGSGSSHKEPSRPNTPMSPIMKRSVSGSRLAAAFGIIRGNSGSGSGLLGSRMLHRNDSDASSSSDRRAKRNRRRTMIIHVPFGVKYRERVCPPSPLMKNKEVERRGVHHLVRRCSYSCTCRATGQMAKEPKRVFGVCGGSFDANYVGLAWSAIPGSPFRLVFLGFSTLCGCLYSSPSLAIVDAESILGFIRGFARTPQDLTRFRMFVVFAASILNI</sequence>
<name>A0A8S1HBR1_9PELO</name>
<feature type="region of interest" description="Disordered" evidence="1">
    <location>
        <begin position="125"/>
        <end position="149"/>
    </location>
</feature>
<protein>
    <submittedName>
        <fullName evidence="2">Uncharacterized protein</fullName>
    </submittedName>
</protein>
<reference evidence="2" key="1">
    <citation type="submission" date="2020-10" db="EMBL/GenBank/DDBJ databases">
        <authorList>
            <person name="Kikuchi T."/>
        </authorList>
    </citation>
    <scope>NUCLEOTIDE SEQUENCE</scope>
    <source>
        <strain evidence="2">NKZ352</strain>
    </source>
</reference>
<accession>A0A8S1HBR1</accession>
<dbReference type="OrthoDB" id="5869691at2759"/>
<evidence type="ECO:0000256" key="1">
    <source>
        <dbReference type="SAM" id="MobiDB-lite"/>
    </source>
</evidence>
<dbReference type="AlphaFoldDB" id="A0A8S1HBR1"/>